<feature type="transmembrane region" description="Helical" evidence="1">
    <location>
        <begin position="191"/>
        <end position="208"/>
    </location>
</feature>
<feature type="transmembrane region" description="Helical" evidence="1">
    <location>
        <begin position="110"/>
        <end position="133"/>
    </location>
</feature>
<dbReference type="eggNOG" id="ENOG5033UQ5">
    <property type="taxonomic scope" value="Bacteria"/>
</dbReference>
<name>Q01XV0_SOLUE</name>
<evidence type="ECO:0000256" key="1">
    <source>
        <dbReference type="SAM" id="Phobius"/>
    </source>
</evidence>
<dbReference type="KEGG" id="sus:Acid_4556"/>
<dbReference type="AlphaFoldDB" id="Q01XV0"/>
<dbReference type="EMBL" id="CP000473">
    <property type="protein sequence ID" value="ABJ85515.1"/>
    <property type="molecule type" value="Genomic_DNA"/>
</dbReference>
<keyword evidence="1" id="KW-0472">Membrane</keyword>
<keyword evidence="1" id="KW-0812">Transmembrane</keyword>
<feature type="transmembrane region" description="Helical" evidence="1">
    <location>
        <begin position="7"/>
        <end position="28"/>
    </location>
</feature>
<evidence type="ECO:0000313" key="2">
    <source>
        <dbReference type="EMBL" id="ABJ85515.1"/>
    </source>
</evidence>
<organism evidence="2">
    <name type="scientific">Solibacter usitatus (strain Ellin6076)</name>
    <dbReference type="NCBI Taxonomy" id="234267"/>
    <lineage>
        <taxon>Bacteria</taxon>
        <taxon>Pseudomonadati</taxon>
        <taxon>Acidobacteriota</taxon>
        <taxon>Terriglobia</taxon>
        <taxon>Bryobacterales</taxon>
        <taxon>Solibacteraceae</taxon>
        <taxon>Candidatus Solibacter</taxon>
    </lineage>
</organism>
<feature type="transmembrane region" description="Helical" evidence="1">
    <location>
        <begin position="48"/>
        <end position="77"/>
    </location>
</feature>
<gene>
    <name evidence="2" type="ordered locus">Acid_4556</name>
</gene>
<dbReference type="InParanoid" id="Q01XV0"/>
<protein>
    <submittedName>
        <fullName evidence="2">Uncharacterized protein</fullName>
    </submittedName>
</protein>
<dbReference type="HOGENOM" id="CLU_1123388_0_0_0"/>
<keyword evidence="1" id="KW-1133">Transmembrane helix</keyword>
<proteinExistence type="predicted"/>
<reference evidence="2" key="1">
    <citation type="submission" date="2006-10" db="EMBL/GenBank/DDBJ databases">
        <title>Complete sequence of Solibacter usitatus Ellin6076.</title>
        <authorList>
            <consortium name="US DOE Joint Genome Institute"/>
            <person name="Copeland A."/>
            <person name="Lucas S."/>
            <person name="Lapidus A."/>
            <person name="Barry K."/>
            <person name="Detter J.C."/>
            <person name="Glavina del Rio T."/>
            <person name="Hammon N."/>
            <person name="Israni S."/>
            <person name="Dalin E."/>
            <person name="Tice H."/>
            <person name="Pitluck S."/>
            <person name="Thompson L.S."/>
            <person name="Brettin T."/>
            <person name="Bruce D."/>
            <person name="Han C."/>
            <person name="Tapia R."/>
            <person name="Gilna P."/>
            <person name="Schmutz J."/>
            <person name="Larimer F."/>
            <person name="Land M."/>
            <person name="Hauser L."/>
            <person name="Kyrpides N."/>
            <person name="Mikhailova N."/>
            <person name="Janssen P.H."/>
            <person name="Kuske C.R."/>
            <person name="Richardson P."/>
        </authorList>
    </citation>
    <scope>NUCLEOTIDE SEQUENCE</scope>
    <source>
        <strain evidence="2">Ellin6076</strain>
    </source>
</reference>
<accession>Q01XV0</accession>
<sequence>MTVDKHTLAILSIVGCSLDVLGTLYLAYDLLGGEHGPLRTLTRGVTYGLLFGTGYGLGLGVVFGLATGAAHGITLAWEYSRASKQKPKPGFWHDTAMSAIRGGGFGLGSAYLYGATFGATFGVLSTVGQVIAYRAGLRPTIDYRPATRPRLTIHQFLGTVNRTVGYGVAGYISAVVAQQRWSAMAVGVKDGLLIGAVTAVAITCTPFIEWMADHTPEKRMGVIGVGLILCGFALQSVQYWLALVDAA</sequence>
<feature type="transmembrane region" description="Helical" evidence="1">
    <location>
        <begin position="220"/>
        <end position="241"/>
    </location>
</feature>
<dbReference type="STRING" id="234267.Acid_4556"/>
<dbReference type="PROSITE" id="PS51257">
    <property type="entry name" value="PROKAR_LIPOPROTEIN"/>
    <property type="match status" value="1"/>
</dbReference>